<proteinExistence type="predicted"/>
<protein>
    <submittedName>
        <fullName evidence="1">Uncharacterized protein</fullName>
    </submittedName>
</protein>
<organism evidence="1 2">
    <name type="scientific">Coniosporium uncinatum</name>
    <dbReference type="NCBI Taxonomy" id="93489"/>
    <lineage>
        <taxon>Eukaryota</taxon>
        <taxon>Fungi</taxon>
        <taxon>Dikarya</taxon>
        <taxon>Ascomycota</taxon>
        <taxon>Pezizomycotina</taxon>
        <taxon>Dothideomycetes</taxon>
        <taxon>Dothideomycetes incertae sedis</taxon>
        <taxon>Coniosporium</taxon>
    </lineage>
</organism>
<dbReference type="Proteomes" id="UP001186974">
    <property type="component" value="Unassembled WGS sequence"/>
</dbReference>
<evidence type="ECO:0000313" key="2">
    <source>
        <dbReference type="Proteomes" id="UP001186974"/>
    </source>
</evidence>
<feature type="non-terminal residue" evidence="1">
    <location>
        <position position="1"/>
    </location>
</feature>
<reference evidence="1" key="1">
    <citation type="submission" date="2024-09" db="EMBL/GenBank/DDBJ databases">
        <title>Black Yeasts Isolated from many extreme environments.</title>
        <authorList>
            <person name="Coleine C."/>
            <person name="Stajich J.E."/>
            <person name="Selbmann L."/>
        </authorList>
    </citation>
    <scope>NUCLEOTIDE SEQUENCE</scope>
    <source>
        <strain evidence="1">CCFEE 5737</strain>
    </source>
</reference>
<dbReference type="EMBL" id="JAWDJW010011848">
    <property type="protein sequence ID" value="KAK3044509.1"/>
    <property type="molecule type" value="Genomic_DNA"/>
</dbReference>
<sequence>IHEAFRSFLKTYSHKYVNLKVLEIGAGTGGTTVPILDILAPATSEESQTRDCRLAVYTYTDISPSFFEKAKCKFKHHGPILDFKRLDIEKDPSDQGLELGTYDLIIAANVLHATQNLNNTLTNVRKLLRPGGKLLLHEANTPANFLCGSFCFGTLPGWWLSQEEFRPWGPLLEEDKWDGVLKQNGFTGVDLDLRDYVPNEIHAQSVMVATAKDPSPPERLQPETLIVLPTAETRLEVVSPLQTQLERLGIKNASVVGFMELDGRDLKETVVIMLSEMLEAVMPDISEPDFLILRHFLTTVHGLIWVTKNTTKNPEVGLIQGFIRTIRWERDLDDHNLITLELHDPEQSADLTASHIAKIFSYQFLQPNDQ</sequence>
<keyword evidence="2" id="KW-1185">Reference proteome</keyword>
<gene>
    <name evidence="1" type="ORF">LTS18_001109</name>
</gene>
<name>A0ACC3CTQ9_9PEZI</name>
<feature type="non-terminal residue" evidence="1">
    <location>
        <position position="370"/>
    </location>
</feature>
<evidence type="ECO:0000313" key="1">
    <source>
        <dbReference type="EMBL" id="KAK3044509.1"/>
    </source>
</evidence>
<comment type="caution">
    <text evidence="1">The sequence shown here is derived from an EMBL/GenBank/DDBJ whole genome shotgun (WGS) entry which is preliminary data.</text>
</comment>
<accession>A0ACC3CTQ9</accession>